<keyword evidence="2" id="KW-0175">Coiled coil</keyword>
<dbReference type="PRINTS" id="PR00996">
    <property type="entry name" value="CHERMTFRASE"/>
</dbReference>
<dbReference type="InterPro" id="IPR029063">
    <property type="entry name" value="SAM-dependent_MTases_sf"/>
</dbReference>
<organism evidence="7 8">
    <name type="scientific">Magnetospirillum fulvum</name>
    <name type="common">Rhodospirillum fulvum</name>
    <dbReference type="NCBI Taxonomy" id="1082"/>
    <lineage>
        <taxon>Bacteria</taxon>
        <taxon>Pseudomonadati</taxon>
        <taxon>Pseudomonadota</taxon>
        <taxon>Alphaproteobacteria</taxon>
        <taxon>Rhodospirillales</taxon>
        <taxon>Rhodospirillaceae</taxon>
        <taxon>Magnetospirillum</taxon>
    </lineage>
</organism>
<evidence type="ECO:0000313" key="7">
    <source>
        <dbReference type="EMBL" id="SEH44131.1"/>
    </source>
</evidence>
<dbReference type="SUPFAM" id="SSF52738">
    <property type="entry name" value="Methylesterase CheB, C-terminal domain"/>
    <property type="match status" value="1"/>
</dbReference>
<dbReference type="GO" id="GO:0006935">
    <property type="term" value="P:chemotaxis"/>
    <property type="evidence" value="ECO:0007669"/>
    <property type="project" value="UniProtKB-UniRule"/>
</dbReference>
<dbReference type="InterPro" id="IPR035909">
    <property type="entry name" value="CheB_C"/>
</dbReference>
<feature type="domain" description="CheB-type methylesterase" evidence="5">
    <location>
        <begin position="23"/>
        <end position="217"/>
    </location>
</feature>
<dbReference type="SUPFAM" id="SSF53335">
    <property type="entry name" value="S-adenosyl-L-methionine-dependent methyltransferases"/>
    <property type="match status" value="1"/>
</dbReference>
<dbReference type="CDD" id="cd16434">
    <property type="entry name" value="CheB-CheR_fusion"/>
    <property type="match status" value="1"/>
</dbReference>
<feature type="coiled-coil region" evidence="2">
    <location>
        <begin position="670"/>
        <end position="735"/>
    </location>
</feature>
<dbReference type="Pfam" id="PF03705">
    <property type="entry name" value="CheR_N"/>
    <property type="match status" value="1"/>
</dbReference>
<dbReference type="EMBL" id="FNWO01000009">
    <property type="protein sequence ID" value="SEH44131.1"/>
    <property type="molecule type" value="Genomic_DNA"/>
</dbReference>
<dbReference type="SMART" id="SM00138">
    <property type="entry name" value="MeTrc"/>
    <property type="match status" value="1"/>
</dbReference>
<feature type="active site" evidence="1">
    <location>
        <position position="40"/>
    </location>
</feature>
<dbReference type="PANTHER" id="PTHR24422">
    <property type="entry name" value="CHEMOTAXIS PROTEIN METHYLTRANSFERASE"/>
    <property type="match status" value="1"/>
</dbReference>
<feature type="region of interest" description="Disordered" evidence="3">
    <location>
        <begin position="1"/>
        <end position="27"/>
    </location>
</feature>
<feature type="domain" description="PAC" evidence="4">
    <location>
        <begin position="809"/>
        <end position="859"/>
    </location>
</feature>
<evidence type="ECO:0000313" key="8">
    <source>
        <dbReference type="Proteomes" id="UP000182983"/>
    </source>
</evidence>
<dbReference type="PROSITE" id="PS50113">
    <property type="entry name" value="PAC"/>
    <property type="match status" value="1"/>
</dbReference>
<dbReference type="Proteomes" id="UP000182983">
    <property type="component" value="Unassembled WGS sequence"/>
</dbReference>
<accession>A0A1H6IB86</accession>
<keyword evidence="8" id="KW-1185">Reference proteome</keyword>
<evidence type="ECO:0000259" key="6">
    <source>
        <dbReference type="PROSITE" id="PS50123"/>
    </source>
</evidence>
<dbReference type="InterPro" id="IPR022641">
    <property type="entry name" value="CheR_N"/>
</dbReference>
<gene>
    <name evidence="7" type="ORF">SAMN04244559_02338</name>
</gene>
<name>A0A1H6IB86_MAGFU</name>
<dbReference type="InterPro" id="IPR000780">
    <property type="entry name" value="CheR_MeTrfase"/>
</dbReference>
<dbReference type="GO" id="GO:0008757">
    <property type="term" value="F:S-adenosylmethionine-dependent methyltransferase activity"/>
    <property type="evidence" value="ECO:0007669"/>
    <property type="project" value="InterPro"/>
</dbReference>
<dbReference type="InterPro" id="IPR050903">
    <property type="entry name" value="Bact_Chemotaxis_MeTrfase"/>
</dbReference>
<dbReference type="PROSITE" id="PS50122">
    <property type="entry name" value="CHEB"/>
    <property type="match status" value="1"/>
</dbReference>
<dbReference type="SUPFAM" id="SSF47757">
    <property type="entry name" value="Chemotaxis receptor methyltransferase CheR, N-terminal domain"/>
    <property type="match status" value="1"/>
</dbReference>
<dbReference type="GO" id="GO:0000156">
    <property type="term" value="F:phosphorelay response regulator activity"/>
    <property type="evidence" value="ECO:0007669"/>
    <property type="project" value="InterPro"/>
</dbReference>
<dbReference type="GO" id="GO:0005737">
    <property type="term" value="C:cytoplasm"/>
    <property type="evidence" value="ECO:0007669"/>
    <property type="project" value="InterPro"/>
</dbReference>
<dbReference type="Gene3D" id="3.30.450.20">
    <property type="entry name" value="PAS domain"/>
    <property type="match status" value="1"/>
</dbReference>
<feature type="active site" evidence="1">
    <location>
        <position position="67"/>
    </location>
</feature>
<evidence type="ECO:0000256" key="1">
    <source>
        <dbReference type="PROSITE-ProRule" id="PRU00050"/>
    </source>
</evidence>
<sequence length="865" mass="95943">MPDETSEPPMQASDMPEPMGSTPVSDSAQGRFTIVGIGASAGGLEALERFLLPIPSGCGLAFVVIQHLDPDQSSAIVSLLQRVTSMEVAEAEDGKTVRPNAVYVIPRNRDLSIREGRLWLLPTAMPHAPRRPVDHFFSALAEDQREFAIGVVLSGMGADGTLGLGAIKASGGLTLAQSPEEAGFDSMPKSAIEAGFVDIVAPASALITEILDCRRRPVSGLDEEQSRSALNTIIALLNERSRHDFTLYKTTTLFRRIERRVALHRLDSLPDYVRYLHENPREIDLLFRELLIGVTNFFRDPAVWDAVKAQILVPLVTSHPLGRPIRAWVPACSTGEEAYSLAIVFREILDEIVPPARSVLQIYATDLNAEAITQARQGVFPANIAEDVSPERLNRFFSIDARGYRIAKDIRDMVTFAEQNIISDPPFTKLDILSCRNLLIYFGPDLQKSLLPLFHFALNPDGALILGSAEAIGDFTRLFSPINQKARLFRRINHPVLRSAIRFPGKAVPMLSSQHDASIGERGGETLQGMMERILLSRFCPAAVLVDSDGEILYFSGRTGRYLEPAAGKANLNLHVMARDGIRLPLISAIKRALRQDEAVVLPGLTFMTEGGMKAVTVTVQKMNRPESTFDLALVVFSDVECVSVPHNISRKAARSRVHDAMSDELAHTRAELDVTRAEMQASLEELKSANEEQQATNEELQSANEELITSKEEMQSMNEELHSVNAEMQSKVENLVCVNNDMSNLLNSTEIAMVFLDGEMRIRRFTPYANQLFKLIDSDSGRPLSDIVTDLRYPTLTDDAREVLRTLIFIEKQVPTQNGRWVKVRTIPYRTQDNVIDGVAITFIDVTEIKELQDELKRLKGETL</sequence>
<dbReference type="SUPFAM" id="SSF55785">
    <property type="entry name" value="PYP-like sensor domain (PAS domain)"/>
    <property type="match status" value="1"/>
</dbReference>
<dbReference type="Gene3D" id="3.40.50.150">
    <property type="entry name" value="Vaccinia Virus protein VP39"/>
    <property type="match status" value="1"/>
</dbReference>
<protein>
    <submittedName>
        <fullName evidence="7">Two-component system, chemotaxis family, CheB/CheR fusion protein</fullName>
    </submittedName>
</protein>
<dbReference type="InterPro" id="IPR022642">
    <property type="entry name" value="CheR_C"/>
</dbReference>
<dbReference type="Pfam" id="PF01739">
    <property type="entry name" value="CheR"/>
    <property type="match status" value="1"/>
</dbReference>
<dbReference type="GO" id="GO:0008984">
    <property type="term" value="F:protein-glutamate methylesterase activity"/>
    <property type="evidence" value="ECO:0007669"/>
    <property type="project" value="InterPro"/>
</dbReference>
<feature type="active site" evidence="1">
    <location>
        <position position="159"/>
    </location>
</feature>
<dbReference type="Pfam" id="PF01339">
    <property type="entry name" value="CheB_methylest"/>
    <property type="match status" value="1"/>
</dbReference>
<feature type="domain" description="CheR-type methyltransferase" evidence="6">
    <location>
        <begin position="218"/>
        <end position="502"/>
    </location>
</feature>
<dbReference type="PROSITE" id="PS50123">
    <property type="entry name" value="CHER"/>
    <property type="match status" value="1"/>
</dbReference>
<dbReference type="InterPro" id="IPR000700">
    <property type="entry name" value="PAS-assoc_C"/>
</dbReference>
<proteinExistence type="predicted"/>
<keyword evidence="1" id="KW-0378">Hydrolase</keyword>
<dbReference type="PANTHER" id="PTHR24422:SF27">
    <property type="entry name" value="PROTEIN-GLUTAMATE O-METHYLTRANSFERASE"/>
    <property type="match status" value="1"/>
</dbReference>
<evidence type="ECO:0000259" key="4">
    <source>
        <dbReference type="PROSITE" id="PS50113"/>
    </source>
</evidence>
<dbReference type="Pfam" id="PF13596">
    <property type="entry name" value="PAS_10"/>
    <property type="match status" value="1"/>
</dbReference>
<dbReference type="InterPro" id="IPR035965">
    <property type="entry name" value="PAS-like_dom_sf"/>
</dbReference>
<dbReference type="AlphaFoldDB" id="A0A1H6IB86"/>
<evidence type="ECO:0000256" key="3">
    <source>
        <dbReference type="SAM" id="MobiDB-lite"/>
    </source>
</evidence>
<keyword evidence="1" id="KW-0145">Chemotaxis</keyword>
<evidence type="ECO:0000256" key="2">
    <source>
        <dbReference type="SAM" id="Coils"/>
    </source>
</evidence>
<reference evidence="8" key="1">
    <citation type="submission" date="2016-10" db="EMBL/GenBank/DDBJ databases">
        <authorList>
            <person name="Varghese N."/>
            <person name="Submissions S."/>
        </authorList>
    </citation>
    <scope>NUCLEOTIDE SEQUENCE [LARGE SCALE GENOMIC DNA]</scope>
    <source>
        <strain evidence="8">DSM 13234</strain>
    </source>
</reference>
<evidence type="ECO:0000259" key="5">
    <source>
        <dbReference type="PROSITE" id="PS50122"/>
    </source>
</evidence>
<dbReference type="Gene3D" id="3.40.50.180">
    <property type="entry name" value="Methylesterase CheB, C-terminal domain"/>
    <property type="match status" value="1"/>
</dbReference>
<dbReference type="InterPro" id="IPR000673">
    <property type="entry name" value="Sig_transdc_resp-reg_Me-estase"/>
</dbReference>